<dbReference type="EMBL" id="BART01000797">
    <property type="protein sequence ID" value="GAG56600.1"/>
    <property type="molecule type" value="Genomic_DNA"/>
</dbReference>
<evidence type="ECO:0000256" key="8">
    <source>
        <dbReference type="ARBA" id="ARBA00022801"/>
    </source>
</evidence>
<evidence type="ECO:0000256" key="4">
    <source>
        <dbReference type="ARBA" id="ARBA00012448"/>
    </source>
</evidence>
<sequence length="439" mass="49705">MRMIKDSCLLIKKFKREIALFLILIFVSIAFPINYKIDTAIGQEKYPIFSETGYLVTSSKSAILIDAHSGRVLWEKNPHKKQSPASITKIMTAIIAIENGDLKDKVVVSEEATLVGEAEVWLEEGEIITFENLIYSALLFSANDACHAIAEHIGGSVEEFIEIMNKKAKEIGAINTSFVNPHGLDNKENGDGNISTAYDIAQIARYCMKNPKFAQIVNTRMKVMPGPPSSDEKRYVTNRNKFLNKYQYANGIKTGYTIKAGSCLVASAKKDDINLIGVVLDSEPGYRDQDMINIFEYGFFKYKKIDTKVTDPFPNLIIENEGIYKEIEVNPIEKTEVLLSSEEERKLQTKIEIDDTFKLPIKGGEKVGHLNIFLGNDELLKLDISSKNDVDIKSNKVNLSEIKLSLWKHYFKILTIIFVFILVFLSFKKVINLKKVHRR</sequence>
<evidence type="ECO:0000259" key="15">
    <source>
        <dbReference type="Pfam" id="PF07943"/>
    </source>
</evidence>
<dbReference type="PANTHER" id="PTHR21581">
    <property type="entry name" value="D-ALANYL-D-ALANINE CARBOXYPEPTIDASE"/>
    <property type="match status" value="1"/>
</dbReference>
<evidence type="ECO:0000256" key="11">
    <source>
        <dbReference type="ARBA" id="ARBA00023316"/>
    </source>
</evidence>
<dbReference type="PRINTS" id="PR00725">
    <property type="entry name" value="DADACBPTASE1"/>
</dbReference>
<name>X0YKP9_9ZZZZ</name>
<dbReference type="AlphaFoldDB" id="X0YKP9"/>
<keyword evidence="13" id="KW-0812">Transmembrane</keyword>
<evidence type="ECO:0000256" key="10">
    <source>
        <dbReference type="ARBA" id="ARBA00022984"/>
    </source>
</evidence>
<gene>
    <name evidence="16" type="ORF">S01H4_03296</name>
</gene>
<dbReference type="Gene3D" id="3.40.710.10">
    <property type="entry name" value="DD-peptidase/beta-lactamase superfamily"/>
    <property type="match status" value="1"/>
</dbReference>
<evidence type="ECO:0000256" key="3">
    <source>
        <dbReference type="ARBA" id="ARBA00007164"/>
    </source>
</evidence>
<dbReference type="InterPro" id="IPR018044">
    <property type="entry name" value="Peptidase_S11"/>
</dbReference>
<comment type="pathway">
    <text evidence="2">Cell wall biogenesis; peptidoglycan biosynthesis.</text>
</comment>
<dbReference type="InterPro" id="IPR012907">
    <property type="entry name" value="Peptidase_S11_C"/>
</dbReference>
<keyword evidence="5" id="KW-0121">Carboxypeptidase</keyword>
<keyword evidence="9" id="KW-0133">Cell shape</keyword>
<protein>
    <recommendedName>
        <fullName evidence="4">serine-type D-Ala-D-Ala carboxypeptidase</fullName>
        <ecNumber evidence="4">3.4.16.4</ecNumber>
    </recommendedName>
</protein>
<organism evidence="16">
    <name type="scientific">marine sediment metagenome</name>
    <dbReference type="NCBI Taxonomy" id="412755"/>
    <lineage>
        <taxon>unclassified sequences</taxon>
        <taxon>metagenomes</taxon>
        <taxon>ecological metagenomes</taxon>
    </lineage>
</organism>
<dbReference type="Pfam" id="PF00768">
    <property type="entry name" value="Peptidase_S11"/>
    <property type="match status" value="1"/>
</dbReference>
<keyword evidence="11" id="KW-0961">Cell wall biogenesis/degradation</keyword>
<dbReference type="GO" id="GO:0071555">
    <property type="term" value="P:cell wall organization"/>
    <property type="evidence" value="ECO:0007669"/>
    <property type="project" value="UniProtKB-KW"/>
</dbReference>
<dbReference type="PANTHER" id="PTHR21581:SF33">
    <property type="entry name" value="D-ALANYL-D-ALANINE CARBOXYPEPTIDASE DACB"/>
    <property type="match status" value="1"/>
</dbReference>
<feature type="transmembrane region" description="Helical" evidence="13">
    <location>
        <begin position="410"/>
        <end position="431"/>
    </location>
</feature>
<keyword evidence="8" id="KW-0378">Hydrolase</keyword>
<evidence type="ECO:0000256" key="9">
    <source>
        <dbReference type="ARBA" id="ARBA00022960"/>
    </source>
</evidence>
<comment type="similarity">
    <text evidence="3">Belongs to the peptidase S11 family.</text>
</comment>
<comment type="function">
    <text evidence="1">Removes C-terminal D-alanyl residues from sugar-peptide cell wall precursors.</text>
</comment>
<evidence type="ECO:0000256" key="5">
    <source>
        <dbReference type="ARBA" id="ARBA00022645"/>
    </source>
</evidence>
<keyword evidence="7" id="KW-0732">Signal</keyword>
<evidence type="ECO:0000313" key="16">
    <source>
        <dbReference type="EMBL" id="GAG56600.1"/>
    </source>
</evidence>
<keyword evidence="13" id="KW-1133">Transmembrane helix</keyword>
<feature type="domain" description="Peptidase S11 D-alanyl-D-alanine carboxypeptidase A N-terminal" evidence="14">
    <location>
        <begin position="58"/>
        <end position="282"/>
    </location>
</feature>
<reference evidence="16" key="1">
    <citation type="journal article" date="2014" name="Front. Microbiol.">
        <title>High frequency of phylogenetically diverse reductive dehalogenase-homologous genes in deep subseafloor sedimentary metagenomes.</title>
        <authorList>
            <person name="Kawai M."/>
            <person name="Futagami T."/>
            <person name="Toyoda A."/>
            <person name="Takaki Y."/>
            <person name="Nishi S."/>
            <person name="Hori S."/>
            <person name="Arai W."/>
            <person name="Tsubouchi T."/>
            <person name="Morono Y."/>
            <person name="Uchiyama I."/>
            <person name="Ito T."/>
            <person name="Fujiyama A."/>
            <person name="Inagaki F."/>
            <person name="Takami H."/>
        </authorList>
    </citation>
    <scope>NUCLEOTIDE SEQUENCE</scope>
    <source>
        <strain evidence="16">Expedition CK06-06</strain>
    </source>
</reference>
<evidence type="ECO:0000256" key="2">
    <source>
        <dbReference type="ARBA" id="ARBA00004752"/>
    </source>
</evidence>
<evidence type="ECO:0000259" key="14">
    <source>
        <dbReference type="Pfam" id="PF00768"/>
    </source>
</evidence>
<keyword evidence="13" id="KW-0472">Membrane</keyword>
<dbReference type="InterPro" id="IPR037167">
    <property type="entry name" value="Peptidase_S11_C_sf"/>
</dbReference>
<dbReference type="InterPro" id="IPR012338">
    <property type="entry name" value="Beta-lactam/transpept-like"/>
</dbReference>
<comment type="catalytic activity">
    <reaction evidence="12">
        <text>Preferential cleavage: (Ac)2-L-Lys-D-Ala-|-D-Ala. Also transpeptidation of peptidyl-alanyl moieties that are N-acyl substituents of D-alanine.</text>
        <dbReference type="EC" id="3.4.16.4"/>
    </reaction>
</comment>
<evidence type="ECO:0000256" key="6">
    <source>
        <dbReference type="ARBA" id="ARBA00022670"/>
    </source>
</evidence>
<evidence type="ECO:0000256" key="13">
    <source>
        <dbReference type="SAM" id="Phobius"/>
    </source>
</evidence>
<keyword evidence="6" id="KW-0645">Protease</keyword>
<evidence type="ECO:0000256" key="1">
    <source>
        <dbReference type="ARBA" id="ARBA00003217"/>
    </source>
</evidence>
<keyword evidence="10" id="KW-0573">Peptidoglycan synthesis</keyword>
<dbReference type="InterPro" id="IPR015956">
    <property type="entry name" value="Peniciliin-bd_prot_C_sf"/>
</dbReference>
<dbReference type="SUPFAM" id="SSF56601">
    <property type="entry name" value="beta-lactamase/transpeptidase-like"/>
    <property type="match status" value="1"/>
</dbReference>
<dbReference type="InterPro" id="IPR001967">
    <property type="entry name" value="Peptidase_S11_N"/>
</dbReference>
<accession>X0YKP9</accession>
<dbReference type="Pfam" id="PF07943">
    <property type="entry name" value="PBP5_C"/>
    <property type="match status" value="1"/>
</dbReference>
<dbReference type="GO" id="GO:0009002">
    <property type="term" value="F:serine-type D-Ala-D-Ala carboxypeptidase activity"/>
    <property type="evidence" value="ECO:0007669"/>
    <property type="project" value="UniProtKB-EC"/>
</dbReference>
<dbReference type="Gene3D" id="2.60.410.10">
    <property type="entry name" value="D-Ala-D-Ala carboxypeptidase, C-terminal domain"/>
    <property type="match status" value="1"/>
</dbReference>
<feature type="domain" description="Peptidase S11 D-Ala-D-Ala carboxypeptidase A C-terminal" evidence="15">
    <location>
        <begin position="326"/>
        <end position="390"/>
    </location>
</feature>
<proteinExistence type="inferred from homology"/>
<dbReference type="GO" id="GO:0006508">
    <property type="term" value="P:proteolysis"/>
    <property type="evidence" value="ECO:0007669"/>
    <property type="project" value="UniProtKB-KW"/>
</dbReference>
<dbReference type="UniPathway" id="UPA00219"/>
<comment type="caution">
    <text evidence="16">The sequence shown here is derived from an EMBL/GenBank/DDBJ whole genome shotgun (WGS) entry which is preliminary data.</text>
</comment>
<dbReference type="SUPFAM" id="SSF69189">
    <property type="entry name" value="Penicillin-binding protein associated domain"/>
    <property type="match status" value="1"/>
</dbReference>
<evidence type="ECO:0000256" key="12">
    <source>
        <dbReference type="ARBA" id="ARBA00034000"/>
    </source>
</evidence>
<dbReference type="GO" id="GO:0008360">
    <property type="term" value="P:regulation of cell shape"/>
    <property type="evidence" value="ECO:0007669"/>
    <property type="project" value="UniProtKB-KW"/>
</dbReference>
<dbReference type="EC" id="3.4.16.4" evidence="4"/>
<dbReference type="GO" id="GO:0009252">
    <property type="term" value="P:peptidoglycan biosynthetic process"/>
    <property type="evidence" value="ECO:0007669"/>
    <property type="project" value="UniProtKB-UniPathway"/>
</dbReference>
<evidence type="ECO:0000256" key="7">
    <source>
        <dbReference type="ARBA" id="ARBA00022729"/>
    </source>
</evidence>